<dbReference type="Pfam" id="PF12685">
    <property type="entry name" value="SpoIIIAH"/>
    <property type="match status" value="1"/>
</dbReference>
<dbReference type="Gene3D" id="1.10.287.4300">
    <property type="entry name" value="Stage III sporulation protein AH-like"/>
    <property type="match status" value="1"/>
</dbReference>
<accession>A0A934WQG4</accession>
<evidence type="ECO:0000313" key="1">
    <source>
        <dbReference type="EMBL" id="MBK6087788.1"/>
    </source>
</evidence>
<proteinExistence type="predicted"/>
<protein>
    <submittedName>
        <fullName evidence="1">SpoIIIAH-like family protein</fullName>
    </submittedName>
</protein>
<organism evidence="1 2">
    <name type="scientific">Ruminococcus difficilis</name>
    <dbReference type="NCBI Taxonomy" id="2763069"/>
    <lineage>
        <taxon>Bacteria</taxon>
        <taxon>Bacillati</taxon>
        <taxon>Bacillota</taxon>
        <taxon>Clostridia</taxon>
        <taxon>Eubacteriales</taxon>
        <taxon>Oscillospiraceae</taxon>
        <taxon>Ruminococcus</taxon>
    </lineage>
</organism>
<keyword evidence="2" id="KW-1185">Reference proteome</keyword>
<evidence type="ECO:0000313" key="2">
    <source>
        <dbReference type="Proteomes" id="UP000633365"/>
    </source>
</evidence>
<reference evidence="1" key="1">
    <citation type="submission" date="2021-01" db="EMBL/GenBank/DDBJ databases">
        <title>Genome public.</title>
        <authorList>
            <person name="Liu C."/>
            <person name="Sun Q."/>
        </authorList>
    </citation>
    <scope>NUCLEOTIDE SEQUENCE</scope>
    <source>
        <strain evidence="1">M6</strain>
    </source>
</reference>
<dbReference type="InterPro" id="IPR024232">
    <property type="entry name" value="SpoIIIAH"/>
</dbReference>
<comment type="caution">
    <text evidence="1">The sequence shown here is derived from an EMBL/GenBank/DDBJ whole genome shotgun (WGS) entry which is preliminary data.</text>
</comment>
<gene>
    <name evidence="1" type="ORF">JKK62_03815</name>
</gene>
<name>A0A934WQG4_9FIRM</name>
<dbReference type="RefSeq" id="WP_186833438.1">
    <property type="nucleotide sequence ID" value="NZ_JAEQMG010000041.1"/>
</dbReference>
<dbReference type="EMBL" id="JAEQMG010000041">
    <property type="protein sequence ID" value="MBK6087788.1"/>
    <property type="molecule type" value="Genomic_DNA"/>
</dbReference>
<dbReference type="InterPro" id="IPR038503">
    <property type="entry name" value="SpoIIIAH_sf"/>
</dbReference>
<dbReference type="Proteomes" id="UP000633365">
    <property type="component" value="Unassembled WGS sequence"/>
</dbReference>
<sequence length="181" mass="19174">MKIKKQHVLAAALVLALGAAVYLNWQFSGTPLISSTSKELGAATYVNNDASATADEVDSDSVSEMTPQAKLAQAKTERTQAQDKALEAAENVLSLSDSSEDAKAEAVKAANVIEQRILAQSNIEGILTAKGYLSAVCYISDSGCTVTLLSSEMTDDAPMIIKEAIMSQSEIEFNNIVIIDV</sequence>
<dbReference type="AlphaFoldDB" id="A0A934WQG4"/>